<gene>
    <name evidence="12" type="ORF">EHO61_04760</name>
</gene>
<dbReference type="AlphaFoldDB" id="A0A4R9GUA8"/>
<feature type="transmembrane region" description="Helical" evidence="10">
    <location>
        <begin position="108"/>
        <end position="127"/>
    </location>
</feature>
<dbReference type="PANTHER" id="PTHR31412:SF0">
    <property type="entry name" value="ZINC METALLOPROTEASE EGY1, CHLOROPLASTIC-RELATED"/>
    <property type="match status" value="1"/>
</dbReference>
<evidence type="ECO:0000256" key="2">
    <source>
        <dbReference type="ARBA" id="ARBA00004141"/>
    </source>
</evidence>
<dbReference type="OrthoDB" id="9781963at2"/>
<keyword evidence="7" id="KW-0809">Transit peptide</keyword>
<evidence type="ECO:0000313" key="12">
    <source>
        <dbReference type="EMBL" id="TGK21167.1"/>
    </source>
</evidence>
<protein>
    <submittedName>
        <fullName evidence="12">Site-2 protease family protein</fullName>
    </submittedName>
</protein>
<dbReference type="RefSeq" id="WP_135812457.1">
    <property type="nucleotide sequence ID" value="NZ_RQEV01000003.1"/>
</dbReference>
<name>A0A4R9GUA8_9LEPT</name>
<comment type="similarity">
    <text evidence="3">Belongs to the peptidase M50B family.</text>
</comment>
<comment type="caution">
    <text evidence="12">The sequence shown here is derived from an EMBL/GenBank/DDBJ whole genome shotgun (WGS) entry which is preliminary data.</text>
</comment>
<feature type="transmembrane region" description="Helical" evidence="10">
    <location>
        <begin position="77"/>
        <end position="96"/>
    </location>
</feature>
<dbReference type="InterPro" id="IPR044838">
    <property type="entry name" value="EGY1-like"/>
</dbReference>
<evidence type="ECO:0000259" key="11">
    <source>
        <dbReference type="Pfam" id="PF02163"/>
    </source>
</evidence>
<dbReference type="InterPro" id="IPR008915">
    <property type="entry name" value="Peptidase_M50"/>
</dbReference>
<evidence type="ECO:0000256" key="3">
    <source>
        <dbReference type="ARBA" id="ARBA00007931"/>
    </source>
</evidence>
<dbReference type="GO" id="GO:0006508">
    <property type="term" value="P:proteolysis"/>
    <property type="evidence" value="ECO:0007669"/>
    <property type="project" value="UniProtKB-KW"/>
</dbReference>
<dbReference type="GO" id="GO:0008233">
    <property type="term" value="F:peptidase activity"/>
    <property type="evidence" value="ECO:0007669"/>
    <property type="project" value="UniProtKB-KW"/>
</dbReference>
<evidence type="ECO:0000256" key="8">
    <source>
        <dbReference type="ARBA" id="ARBA00022989"/>
    </source>
</evidence>
<feature type="transmembrane region" description="Helical" evidence="10">
    <location>
        <begin position="221"/>
        <end position="250"/>
    </location>
</feature>
<accession>A0A4R9GUA8</accession>
<dbReference type="EMBL" id="RQEV01000003">
    <property type="protein sequence ID" value="TGK21167.1"/>
    <property type="molecule type" value="Genomic_DNA"/>
</dbReference>
<keyword evidence="6" id="KW-0378">Hydrolase</keyword>
<evidence type="ECO:0000256" key="9">
    <source>
        <dbReference type="ARBA" id="ARBA00023136"/>
    </source>
</evidence>
<evidence type="ECO:0000256" key="1">
    <source>
        <dbReference type="ARBA" id="ARBA00001947"/>
    </source>
</evidence>
<organism evidence="12 13">
    <name type="scientific">Leptospira fluminis</name>
    <dbReference type="NCBI Taxonomy" id="2484979"/>
    <lineage>
        <taxon>Bacteria</taxon>
        <taxon>Pseudomonadati</taxon>
        <taxon>Spirochaetota</taxon>
        <taxon>Spirochaetia</taxon>
        <taxon>Leptospirales</taxon>
        <taxon>Leptospiraceae</taxon>
        <taxon>Leptospira</taxon>
    </lineage>
</organism>
<evidence type="ECO:0000313" key="13">
    <source>
        <dbReference type="Proteomes" id="UP000297855"/>
    </source>
</evidence>
<comment type="subcellular location">
    <subcellularLocation>
        <location evidence="2">Membrane</location>
        <topology evidence="2">Multi-pass membrane protein</topology>
    </subcellularLocation>
</comment>
<keyword evidence="8 10" id="KW-1133">Transmembrane helix</keyword>
<feature type="domain" description="Peptidase M50" evidence="11">
    <location>
        <begin position="49"/>
        <end position="216"/>
    </location>
</feature>
<reference evidence="12" key="1">
    <citation type="journal article" date="2019" name="PLoS Negl. Trop. Dis.">
        <title>Revisiting the worldwide diversity of Leptospira species in the environment.</title>
        <authorList>
            <person name="Vincent A.T."/>
            <person name="Schiettekatte O."/>
            <person name="Bourhy P."/>
            <person name="Veyrier F.J."/>
            <person name="Picardeau M."/>
        </authorList>
    </citation>
    <scope>NUCLEOTIDE SEQUENCE [LARGE SCALE GENOMIC DNA]</scope>
    <source>
        <strain evidence="12">SCS5</strain>
    </source>
</reference>
<keyword evidence="9 10" id="KW-0472">Membrane</keyword>
<feature type="transmembrane region" description="Helical" evidence="10">
    <location>
        <begin position="47"/>
        <end position="65"/>
    </location>
</feature>
<evidence type="ECO:0000256" key="4">
    <source>
        <dbReference type="ARBA" id="ARBA00022670"/>
    </source>
</evidence>
<keyword evidence="4 12" id="KW-0645">Protease</keyword>
<keyword evidence="13" id="KW-1185">Reference proteome</keyword>
<comment type="cofactor">
    <cofactor evidence="1">
        <name>Zn(2+)</name>
        <dbReference type="ChEBI" id="CHEBI:29105"/>
    </cofactor>
</comment>
<dbReference type="GO" id="GO:0016020">
    <property type="term" value="C:membrane"/>
    <property type="evidence" value="ECO:0007669"/>
    <property type="project" value="UniProtKB-SubCell"/>
</dbReference>
<evidence type="ECO:0000256" key="10">
    <source>
        <dbReference type="SAM" id="Phobius"/>
    </source>
</evidence>
<feature type="transmembrane region" description="Helical" evidence="10">
    <location>
        <begin position="183"/>
        <end position="201"/>
    </location>
</feature>
<dbReference type="PANTHER" id="PTHR31412">
    <property type="entry name" value="ZINC METALLOPROTEASE EGY1"/>
    <property type="match status" value="1"/>
</dbReference>
<dbReference type="CDD" id="cd06160">
    <property type="entry name" value="S2P-M50_like_2"/>
    <property type="match status" value="1"/>
</dbReference>
<proteinExistence type="inferred from homology"/>
<evidence type="ECO:0000256" key="6">
    <source>
        <dbReference type="ARBA" id="ARBA00022801"/>
    </source>
</evidence>
<keyword evidence="5 10" id="KW-0812">Transmembrane</keyword>
<dbReference type="Proteomes" id="UP000297855">
    <property type="component" value="Unassembled WGS sequence"/>
</dbReference>
<sequence length="316" mass="36132">MEKPKYGLHIILFLLTFLTLTFQEETLNLPFLQWDWIRAQFWERYLYSIPVLGILFCHEMGHYLAARYYGIRATLPFFIPLPVSPVGTMGAVIKIQEPIRDKKQLFDIGIWGPAMSLILSVPCYLIGLKYSKLVPISELSQSLGANPELFQVRFGESLLVAWANQLVLGPFDANLYEVEIHPLAFAGWVGLLVTAINLLPFGQLDGGHVIYAVFGEKYRSWIYYLFCVFLALSFWNYAWILWGLLIYYFIRVEHPYVPDPMVPLDSIRKVSGIAILLSLVFIFTPSPMEIVTAAGPQPSLGEELWNGIRDLFVEQN</sequence>
<evidence type="ECO:0000256" key="7">
    <source>
        <dbReference type="ARBA" id="ARBA00022946"/>
    </source>
</evidence>
<dbReference type="Pfam" id="PF02163">
    <property type="entry name" value="Peptidase_M50"/>
    <property type="match status" value="1"/>
</dbReference>
<evidence type="ECO:0000256" key="5">
    <source>
        <dbReference type="ARBA" id="ARBA00022692"/>
    </source>
</evidence>